<feature type="transmembrane region" description="Helical" evidence="1">
    <location>
        <begin position="50"/>
        <end position="68"/>
    </location>
</feature>
<gene>
    <name evidence="3" type="ORF">RDB_LOCUS72189</name>
</gene>
<comment type="caution">
    <text evidence="3">The sequence shown here is derived from an EMBL/GenBank/DDBJ whole genome shotgun (WGS) entry which is preliminary data.</text>
</comment>
<keyword evidence="1" id="KW-0472">Membrane</keyword>
<protein>
    <recommendedName>
        <fullName evidence="2">DUF6533 domain-containing protein</fullName>
    </recommendedName>
</protein>
<evidence type="ECO:0000313" key="3">
    <source>
        <dbReference type="EMBL" id="CAE6469176.1"/>
    </source>
</evidence>
<organism evidence="3 4">
    <name type="scientific">Rhizoctonia solani</name>
    <dbReference type="NCBI Taxonomy" id="456999"/>
    <lineage>
        <taxon>Eukaryota</taxon>
        <taxon>Fungi</taxon>
        <taxon>Dikarya</taxon>
        <taxon>Basidiomycota</taxon>
        <taxon>Agaricomycotina</taxon>
        <taxon>Agaricomycetes</taxon>
        <taxon>Cantharellales</taxon>
        <taxon>Ceratobasidiaceae</taxon>
        <taxon>Rhizoctonia</taxon>
    </lineage>
</organism>
<proteinExistence type="predicted"/>
<feature type="transmembrane region" description="Helical" evidence="1">
    <location>
        <begin position="242"/>
        <end position="259"/>
    </location>
</feature>
<feature type="transmembrane region" description="Helical" evidence="1">
    <location>
        <begin position="88"/>
        <end position="109"/>
    </location>
</feature>
<sequence length="399" mass="45023">MPGIKELETTLFHAHISRCVSYAGVCVLVYDHFLTFSEEVRLIWSRPMNVVSILFLINRYTTPLILAVDIYDKGGLTEHLNTQFCKIWFVAEGYMNFLLLAVIHLLMVIRVNALYGKRKKIASVLYTAYALYFIATFSVLTPGMIQTLKTFYAENQFLHVCWGTIVGYFWLTWVPALALETLVFGLTAYKAWLYSQEQMNVPVARTLYRDGFQYYIVVMLCTLFPLLVWTEAPSTLHAMPKYAGMAIINVMGFRLVLNLRQHSLANARVSTFESYEMTPSPSPRTTEFPNKRHTKALGGDLPRFIGQCDSDWAVRNATASSLNLSPEKSRKGDVEFGFDAANRQFGAVGSKEWRRSGARAQLKLDLVAAAATSSQLEIDVISAQSASPSRLDVKNSELR</sequence>
<evidence type="ECO:0000259" key="2">
    <source>
        <dbReference type="Pfam" id="PF20151"/>
    </source>
</evidence>
<dbReference type="Pfam" id="PF20151">
    <property type="entry name" value="DUF6533"/>
    <property type="match status" value="1"/>
</dbReference>
<dbReference type="Proteomes" id="UP000663853">
    <property type="component" value="Unassembled WGS sequence"/>
</dbReference>
<dbReference type="InterPro" id="IPR045340">
    <property type="entry name" value="DUF6533"/>
</dbReference>
<feature type="transmembrane region" description="Helical" evidence="1">
    <location>
        <begin position="165"/>
        <end position="192"/>
    </location>
</feature>
<evidence type="ECO:0000313" key="4">
    <source>
        <dbReference type="Proteomes" id="UP000663853"/>
    </source>
</evidence>
<keyword evidence="1" id="KW-0812">Transmembrane</keyword>
<keyword evidence="1" id="KW-1133">Transmembrane helix</keyword>
<evidence type="ECO:0000256" key="1">
    <source>
        <dbReference type="SAM" id="Phobius"/>
    </source>
</evidence>
<dbReference type="EMBL" id="CAJMXA010001764">
    <property type="protein sequence ID" value="CAE6469176.1"/>
    <property type="molecule type" value="Genomic_DNA"/>
</dbReference>
<name>A0A8H3BZS0_9AGAM</name>
<feature type="domain" description="DUF6533" evidence="2">
    <location>
        <begin position="19"/>
        <end position="64"/>
    </location>
</feature>
<feature type="transmembrane region" description="Helical" evidence="1">
    <location>
        <begin position="212"/>
        <end position="230"/>
    </location>
</feature>
<dbReference type="AlphaFoldDB" id="A0A8H3BZS0"/>
<reference evidence="3" key="1">
    <citation type="submission" date="2021-01" db="EMBL/GenBank/DDBJ databases">
        <authorList>
            <person name="Kaushik A."/>
        </authorList>
    </citation>
    <scope>NUCLEOTIDE SEQUENCE</scope>
    <source>
        <strain evidence="3">AG6-10EEA</strain>
    </source>
</reference>
<accession>A0A8H3BZS0</accession>
<feature type="transmembrane region" description="Helical" evidence="1">
    <location>
        <begin position="121"/>
        <end position="145"/>
    </location>
</feature>